<dbReference type="GO" id="GO:0016757">
    <property type="term" value="F:glycosyltransferase activity"/>
    <property type="evidence" value="ECO:0007669"/>
    <property type="project" value="InterPro"/>
</dbReference>
<dbReference type="Gene3D" id="3.40.50.2000">
    <property type="entry name" value="Glycogen Phosphorylase B"/>
    <property type="match status" value="1"/>
</dbReference>
<dbReference type="CDD" id="cd03801">
    <property type="entry name" value="GT4_PimA-like"/>
    <property type="match status" value="1"/>
</dbReference>
<organism evidence="2 3">
    <name type="scientific">Candidatus Spechtbacteria bacterium RIFCSPLOWO2_02_FULL_38_8</name>
    <dbReference type="NCBI Taxonomy" id="1802164"/>
    <lineage>
        <taxon>Bacteria</taxon>
        <taxon>Candidatus Spechtiibacteriota</taxon>
    </lineage>
</organism>
<evidence type="ECO:0000313" key="2">
    <source>
        <dbReference type="EMBL" id="OGZ62278.1"/>
    </source>
</evidence>
<comment type="caution">
    <text evidence="2">The sequence shown here is derived from an EMBL/GenBank/DDBJ whole genome shotgun (WGS) entry which is preliminary data.</text>
</comment>
<evidence type="ECO:0000313" key="3">
    <source>
        <dbReference type="Proteomes" id="UP000178509"/>
    </source>
</evidence>
<gene>
    <name evidence="2" type="ORF">A3H51_02225</name>
</gene>
<dbReference type="EMBL" id="MHOJ01000023">
    <property type="protein sequence ID" value="OGZ62278.1"/>
    <property type="molecule type" value="Genomic_DNA"/>
</dbReference>
<dbReference type="Proteomes" id="UP000178509">
    <property type="component" value="Unassembled WGS sequence"/>
</dbReference>
<dbReference type="STRING" id="1802164.A3H51_02225"/>
<name>A0A1G2HK47_9BACT</name>
<dbReference type="InterPro" id="IPR001296">
    <property type="entry name" value="Glyco_trans_1"/>
</dbReference>
<dbReference type="Pfam" id="PF00534">
    <property type="entry name" value="Glycos_transf_1"/>
    <property type="match status" value="1"/>
</dbReference>
<sequence>MKITLTSHAANHLLRLAEGLQARSALNRFYTIYPRFKLKNYDIHPKYVHAFRSLAAATFLCIKAGKDMPDQLHSALFDHYVAWMLRFDRTQPNIVQGNSGYCLETLRVAKKRGIKTVVDRACPHIDFQLALLDEEIERLTGEKNRASTRHKLKDKMLAEYDLADAIIVPSTYSYQSFKDRGFDDKKLNIVPLMKEKNVTRINVTRDKKQDFMLLAVGFSFYRKGFYYLLKAWRELNLPNAKLILRTTVPKSFSSLLDFPSIVAVNHHLSNADLIRQYQLCDAFCLPSIDEGFGMAAVEAMAAAKPVIVTENVGMHDLITDKKEGFILPIRNVDAIKESILTLYEDRALAEEMGEAAYQCERRYSQEQYLKTITTVYKKILNEESIYDI</sequence>
<dbReference type="AlphaFoldDB" id="A0A1G2HK47"/>
<protein>
    <recommendedName>
        <fullName evidence="1">Glycosyl transferase family 1 domain-containing protein</fullName>
    </recommendedName>
</protein>
<dbReference type="PANTHER" id="PTHR12526:SF634">
    <property type="entry name" value="BLL3361 PROTEIN"/>
    <property type="match status" value="1"/>
</dbReference>
<proteinExistence type="predicted"/>
<dbReference type="SUPFAM" id="SSF53756">
    <property type="entry name" value="UDP-Glycosyltransferase/glycogen phosphorylase"/>
    <property type="match status" value="1"/>
</dbReference>
<accession>A0A1G2HK47</accession>
<reference evidence="2 3" key="1">
    <citation type="journal article" date="2016" name="Nat. Commun.">
        <title>Thousands of microbial genomes shed light on interconnected biogeochemical processes in an aquifer system.</title>
        <authorList>
            <person name="Anantharaman K."/>
            <person name="Brown C.T."/>
            <person name="Hug L.A."/>
            <person name="Sharon I."/>
            <person name="Castelle C.J."/>
            <person name="Probst A.J."/>
            <person name="Thomas B.C."/>
            <person name="Singh A."/>
            <person name="Wilkins M.J."/>
            <person name="Karaoz U."/>
            <person name="Brodie E.L."/>
            <person name="Williams K.H."/>
            <person name="Hubbard S.S."/>
            <person name="Banfield J.F."/>
        </authorList>
    </citation>
    <scope>NUCLEOTIDE SEQUENCE [LARGE SCALE GENOMIC DNA]</scope>
</reference>
<evidence type="ECO:0000259" key="1">
    <source>
        <dbReference type="Pfam" id="PF00534"/>
    </source>
</evidence>
<feature type="domain" description="Glycosyl transferase family 1" evidence="1">
    <location>
        <begin position="205"/>
        <end position="358"/>
    </location>
</feature>
<dbReference type="PANTHER" id="PTHR12526">
    <property type="entry name" value="GLYCOSYLTRANSFERASE"/>
    <property type="match status" value="1"/>
</dbReference>